<dbReference type="Proteomes" id="UP001419268">
    <property type="component" value="Unassembled WGS sequence"/>
</dbReference>
<proteinExistence type="predicted"/>
<reference evidence="1 2" key="1">
    <citation type="submission" date="2024-01" db="EMBL/GenBank/DDBJ databases">
        <title>Genome assemblies of Stephania.</title>
        <authorList>
            <person name="Yang L."/>
        </authorList>
    </citation>
    <scope>NUCLEOTIDE SEQUENCE [LARGE SCALE GENOMIC DNA]</scope>
    <source>
        <strain evidence="1">JXDWG</strain>
        <tissue evidence="1">Leaf</tissue>
    </source>
</reference>
<protein>
    <submittedName>
        <fullName evidence="1">Uncharacterized protein</fullName>
    </submittedName>
</protein>
<evidence type="ECO:0000313" key="2">
    <source>
        <dbReference type="Proteomes" id="UP001419268"/>
    </source>
</evidence>
<dbReference type="AlphaFoldDB" id="A0AAP0IAW9"/>
<organism evidence="1 2">
    <name type="scientific">Stephania cephalantha</name>
    <dbReference type="NCBI Taxonomy" id="152367"/>
    <lineage>
        <taxon>Eukaryota</taxon>
        <taxon>Viridiplantae</taxon>
        <taxon>Streptophyta</taxon>
        <taxon>Embryophyta</taxon>
        <taxon>Tracheophyta</taxon>
        <taxon>Spermatophyta</taxon>
        <taxon>Magnoliopsida</taxon>
        <taxon>Ranunculales</taxon>
        <taxon>Menispermaceae</taxon>
        <taxon>Menispermoideae</taxon>
        <taxon>Cissampelideae</taxon>
        <taxon>Stephania</taxon>
    </lineage>
</organism>
<comment type="caution">
    <text evidence="1">The sequence shown here is derived from an EMBL/GenBank/DDBJ whole genome shotgun (WGS) entry which is preliminary data.</text>
</comment>
<gene>
    <name evidence="1" type="ORF">Scep_019439</name>
</gene>
<accession>A0AAP0IAW9</accession>
<name>A0AAP0IAW9_9MAGN</name>
<evidence type="ECO:0000313" key="1">
    <source>
        <dbReference type="EMBL" id="KAK9111920.1"/>
    </source>
</evidence>
<sequence length="144" mass="16420">MEESVVGDVAGKEGDETLLGVDKRECTKESTSIWETVRHAFGGRYLPYNHIITSYIESALVDLNLGGCSLSAYDTIDMADPKAMKYHYICREHRLISEEVILDGKHYEGYKSPYFTNPPVDFNERNYLEWSFLFPHGVDGDDEV</sequence>
<dbReference type="EMBL" id="JBBNAG010000008">
    <property type="protein sequence ID" value="KAK9111920.1"/>
    <property type="molecule type" value="Genomic_DNA"/>
</dbReference>
<keyword evidence="2" id="KW-1185">Reference proteome</keyword>